<gene>
    <name evidence="1" type="ORF">OBBRIDRAFT_148787</name>
</gene>
<name>A0A8E2DHW9_9APHY</name>
<dbReference type="OrthoDB" id="10385824at2759"/>
<dbReference type="EMBL" id="KV722481">
    <property type="protein sequence ID" value="OCH87552.1"/>
    <property type="molecule type" value="Genomic_DNA"/>
</dbReference>
<reference evidence="1 2" key="1">
    <citation type="submission" date="2016-07" db="EMBL/GenBank/DDBJ databases">
        <title>Draft genome of the white-rot fungus Obba rivulosa 3A-2.</title>
        <authorList>
            <consortium name="DOE Joint Genome Institute"/>
            <person name="Miettinen O."/>
            <person name="Riley R."/>
            <person name="Acob R."/>
            <person name="Barry K."/>
            <person name="Cullen D."/>
            <person name="De Vries R."/>
            <person name="Hainaut M."/>
            <person name="Hatakka A."/>
            <person name="Henrissat B."/>
            <person name="Hilden K."/>
            <person name="Kuo R."/>
            <person name="Labutti K."/>
            <person name="Lipzen A."/>
            <person name="Makela M.R."/>
            <person name="Sandor L."/>
            <person name="Spatafora J.W."/>
            <person name="Grigoriev I.V."/>
            <person name="Hibbett D.S."/>
        </authorList>
    </citation>
    <scope>NUCLEOTIDE SEQUENCE [LARGE SCALE GENOMIC DNA]</scope>
    <source>
        <strain evidence="1 2">3A-2</strain>
    </source>
</reference>
<accession>A0A8E2DHW9</accession>
<protein>
    <submittedName>
        <fullName evidence="1">Uncharacterized protein</fullName>
    </submittedName>
</protein>
<evidence type="ECO:0000313" key="1">
    <source>
        <dbReference type="EMBL" id="OCH87552.1"/>
    </source>
</evidence>
<evidence type="ECO:0000313" key="2">
    <source>
        <dbReference type="Proteomes" id="UP000250043"/>
    </source>
</evidence>
<proteinExistence type="predicted"/>
<dbReference type="AlphaFoldDB" id="A0A8E2DHW9"/>
<dbReference type="Proteomes" id="UP000250043">
    <property type="component" value="Unassembled WGS sequence"/>
</dbReference>
<sequence length="135" mass="14002">MCSGTGHRRRDGQSFEAWFTAKVGGLLSAPSTVSFSSALSSILDSGATGTIDGRSVNKAGLQSALSALKQKWDASTGKLAKASPIPGTDQNAAVKLVWKLNGKQVGAYFKACCCQDSDGKKIDSLALEGDASLFK</sequence>
<keyword evidence="2" id="KW-1185">Reference proteome</keyword>
<organism evidence="1 2">
    <name type="scientific">Obba rivulosa</name>
    <dbReference type="NCBI Taxonomy" id="1052685"/>
    <lineage>
        <taxon>Eukaryota</taxon>
        <taxon>Fungi</taxon>
        <taxon>Dikarya</taxon>
        <taxon>Basidiomycota</taxon>
        <taxon>Agaricomycotina</taxon>
        <taxon>Agaricomycetes</taxon>
        <taxon>Polyporales</taxon>
        <taxon>Gelatoporiaceae</taxon>
        <taxon>Obba</taxon>
    </lineage>
</organism>